<evidence type="ECO:0000256" key="4">
    <source>
        <dbReference type="ARBA" id="ARBA00023015"/>
    </source>
</evidence>
<dbReference type="InterPro" id="IPR002481">
    <property type="entry name" value="FUR"/>
</dbReference>
<feature type="binding site" evidence="8">
    <location>
        <position position="123"/>
    </location>
    <ligand>
        <name>Fe cation</name>
        <dbReference type="ChEBI" id="CHEBI:24875"/>
    </ligand>
</feature>
<evidence type="ECO:0000313" key="9">
    <source>
        <dbReference type="EMBL" id="MBO8450558.1"/>
    </source>
</evidence>
<sequence length="150" mass="16527">MTGNPETPKKKRMTRQRAALAELLRSTRSHPTAAQLFEKMQEKFPSISLGTVYRNLAVLTEQGEARILRNGSGFDRFDGDMSEHSHAVCTRCGKIADVSAALPPESSADAQAGRESGFRILSHRLDFYGICPDCLRAEQSAQQPESCTRA</sequence>
<feature type="binding site" evidence="7">
    <location>
        <position position="134"/>
    </location>
    <ligand>
        <name>Zn(2+)</name>
        <dbReference type="ChEBI" id="CHEBI:29105"/>
    </ligand>
</feature>
<evidence type="ECO:0000256" key="7">
    <source>
        <dbReference type="PIRSR" id="PIRSR602481-1"/>
    </source>
</evidence>
<keyword evidence="7" id="KW-0479">Metal-binding</keyword>
<dbReference type="GO" id="GO:0008270">
    <property type="term" value="F:zinc ion binding"/>
    <property type="evidence" value="ECO:0007669"/>
    <property type="project" value="TreeGrafter"/>
</dbReference>
<protein>
    <submittedName>
        <fullName evidence="9">Transcriptional repressor</fullName>
    </submittedName>
</protein>
<feature type="binding site" evidence="7">
    <location>
        <position position="89"/>
    </location>
    <ligand>
        <name>Zn(2+)</name>
        <dbReference type="ChEBI" id="CHEBI:29105"/>
    </ligand>
</feature>
<dbReference type="InterPro" id="IPR036390">
    <property type="entry name" value="WH_DNA-bd_sf"/>
</dbReference>
<evidence type="ECO:0000256" key="3">
    <source>
        <dbReference type="ARBA" id="ARBA00022833"/>
    </source>
</evidence>
<dbReference type="CDD" id="cd07153">
    <property type="entry name" value="Fur_like"/>
    <property type="match status" value="1"/>
</dbReference>
<evidence type="ECO:0000256" key="8">
    <source>
        <dbReference type="PIRSR" id="PIRSR602481-2"/>
    </source>
</evidence>
<keyword evidence="2" id="KW-0678">Repressor</keyword>
<dbReference type="SUPFAM" id="SSF46785">
    <property type="entry name" value="Winged helix' DNA-binding domain"/>
    <property type="match status" value="1"/>
</dbReference>
<keyword evidence="4" id="KW-0805">Transcription regulation</keyword>
<dbReference type="Gene3D" id="3.30.1490.190">
    <property type="match status" value="1"/>
</dbReference>
<feature type="binding site" evidence="7">
    <location>
        <position position="92"/>
    </location>
    <ligand>
        <name>Zn(2+)</name>
        <dbReference type="ChEBI" id="CHEBI:29105"/>
    </ligand>
</feature>
<name>A0A9D9HHE3_9SPIR</name>
<dbReference type="Proteomes" id="UP000823616">
    <property type="component" value="Unassembled WGS sequence"/>
</dbReference>
<dbReference type="InterPro" id="IPR043135">
    <property type="entry name" value="Fur_C"/>
</dbReference>
<dbReference type="InterPro" id="IPR036388">
    <property type="entry name" value="WH-like_DNA-bd_sf"/>
</dbReference>
<keyword evidence="3 7" id="KW-0862">Zinc</keyword>
<reference evidence="9" key="2">
    <citation type="journal article" date="2021" name="PeerJ">
        <title>Extensive microbial diversity within the chicken gut microbiome revealed by metagenomics and culture.</title>
        <authorList>
            <person name="Gilroy R."/>
            <person name="Ravi A."/>
            <person name="Getino M."/>
            <person name="Pursley I."/>
            <person name="Horton D.L."/>
            <person name="Alikhan N.F."/>
            <person name="Baker D."/>
            <person name="Gharbi K."/>
            <person name="Hall N."/>
            <person name="Watson M."/>
            <person name="Adriaenssens E.M."/>
            <person name="Foster-Nyarko E."/>
            <person name="Jarju S."/>
            <person name="Secka A."/>
            <person name="Antonio M."/>
            <person name="Oren A."/>
            <person name="Chaudhuri R.R."/>
            <person name="La Ragione R."/>
            <person name="Hildebrand F."/>
            <person name="Pallen M.J."/>
        </authorList>
    </citation>
    <scope>NUCLEOTIDE SEQUENCE</scope>
    <source>
        <strain evidence="9">B3-4054</strain>
    </source>
</reference>
<comment type="caution">
    <text evidence="9">The sequence shown here is derived from an EMBL/GenBank/DDBJ whole genome shotgun (WGS) entry which is preliminary data.</text>
</comment>
<dbReference type="Gene3D" id="1.10.10.10">
    <property type="entry name" value="Winged helix-like DNA-binding domain superfamily/Winged helix DNA-binding domain"/>
    <property type="match status" value="1"/>
</dbReference>
<dbReference type="Pfam" id="PF01475">
    <property type="entry name" value="FUR"/>
    <property type="match status" value="1"/>
</dbReference>
<dbReference type="GO" id="GO:1900376">
    <property type="term" value="P:regulation of secondary metabolite biosynthetic process"/>
    <property type="evidence" value="ECO:0007669"/>
    <property type="project" value="TreeGrafter"/>
</dbReference>
<keyword evidence="8" id="KW-0408">Iron</keyword>
<dbReference type="AlphaFoldDB" id="A0A9D9HHE3"/>
<dbReference type="GO" id="GO:0003700">
    <property type="term" value="F:DNA-binding transcription factor activity"/>
    <property type="evidence" value="ECO:0007669"/>
    <property type="project" value="InterPro"/>
</dbReference>
<feature type="binding site" evidence="7">
    <location>
        <position position="131"/>
    </location>
    <ligand>
        <name>Zn(2+)</name>
        <dbReference type="ChEBI" id="CHEBI:29105"/>
    </ligand>
</feature>
<evidence type="ECO:0000256" key="6">
    <source>
        <dbReference type="ARBA" id="ARBA00023163"/>
    </source>
</evidence>
<dbReference type="EMBL" id="JADIMS010000101">
    <property type="protein sequence ID" value="MBO8450558.1"/>
    <property type="molecule type" value="Genomic_DNA"/>
</dbReference>
<keyword evidence="6" id="KW-0804">Transcription</keyword>
<dbReference type="GO" id="GO:0000976">
    <property type="term" value="F:transcription cis-regulatory region binding"/>
    <property type="evidence" value="ECO:0007669"/>
    <property type="project" value="TreeGrafter"/>
</dbReference>
<dbReference type="PANTHER" id="PTHR33202:SF7">
    <property type="entry name" value="FERRIC UPTAKE REGULATION PROTEIN"/>
    <property type="match status" value="1"/>
</dbReference>
<evidence type="ECO:0000313" key="10">
    <source>
        <dbReference type="Proteomes" id="UP000823616"/>
    </source>
</evidence>
<gene>
    <name evidence="9" type="ORF">IAA96_05565</name>
</gene>
<evidence type="ECO:0000256" key="1">
    <source>
        <dbReference type="ARBA" id="ARBA00007957"/>
    </source>
</evidence>
<dbReference type="PANTHER" id="PTHR33202">
    <property type="entry name" value="ZINC UPTAKE REGULATION PROTEIN"/>
    <property type="match status" value="1"/>
</dbReference>
<evidence type="ECO:0000256" key="2">
    <source>
        <dbReference type="ARBA" id="ARBA00022491"/>
    </source>
</evidence>
<comment type="cofactor">
    <cofactor evidence="8">
        <name>Mn(2+)</name>
        <dbReference type="ChEBI" id="CHEBI:29035"/>
    </cofactor>
    <cofactor evidence="8">
        <name>Fe(2+)</name>
        <dbReference type="ChEBI" id="CHEBI:29033"/>
    </cofactor>
    <text evidence="8">Binds 1 Mn(2+) or Fe(2+) ion per subunit.</text>
</comment>
<evidence type="ECO:0000256" key="5">
    <source>
        <dbReference type="ARBA" id="ARBA00023125"/>
    </source>
</evidence>
<dbReference type="GO" id="GO:0045892">
    <property type="term" value="P:negative regulation of DNA-templated transcription"/>
    <property type="evidence" value="ECO:0007669"/>
    <property type="project" value="TreeGrafter"/>
</dbReference>
<keyword evidence="5" id="KW-0238">DNA-binding</keyword>
<reference evidence="9" key="1">
    <citation type="submission" date="2020-10" db="EMBL/GenBank/DDBJ databases">
        <authorList>
            <person name="Gilroy R."/>
        </authorList>
    </citation>
    <scope>NUCLEOTIDE SEQUENCE</scope>
    <source>
        <strain evidence="9">B3-4054</strain>
    </source>
</reference>
<proteinExistence type="inferred from homology"/>
<accession>A0A9D9HHE3</accession>
<organism evidence="9 10">
    <name type="scientific">Candidatus Avitreponema avistercoris</name>
    <dbReference type="NCBI Taxonomy" id="2840705"/>
    <lineage>
        <taxon>Bacteria</taxon>
        <taxon>Pseudomonadati</taxon>
        <taxon>Spirochaetota</taxon>
        <taxon>Spirochaetia</taxon>
        <taxon>Spirochaetales</taxon>
        <taxon>Candidatus Avitreponema</taxon>
    </lineage>
</organism>
<comment type="similarity">
    <text evidence="1">Belongs to the Fur family.</text>
</comment>
<comment type="cofactor">
    <cofactor evidence="7">
        <name>Zn(2+)</name>
        <dbReference type="ChEBI" id="CHEBI:29105"/>
    </cofactor>
    <text evidence="7">Binds 1 zinc ion per subunit.</text>
</comment>